<evidence type="ECO:0000313" key="6">
    <source>
        <dbReference type="EMBL" id="XFO71575.1"/>
    </source>
</evidence>
<dbReference type="InterPro" id="IPR025996">
    <property type="entry name" value="MT1864/Rv1816-like_C"/>
</dbReference>
<dbReference type="InterPro" id="IPR050109">
    <property type="entry name" value="HTH-type_TetR-like_transc_reg"/>
</dbReference>
<dbReference type="Pfam" id="PF13305">
    <property type="entry name" value="TetR_C_33"/>
    <property type="match status" value="1"/>
</dbReference>
<reference evidence="6" key="1">
    <citation type="submission" date="2024-05" db="EMBL/GenBank/DDBJ databases">
        <title>Isolation and characterization of Sporomusa carbonis sp. nov., a carboxydotrophic hydrogenogen in the genus of Sporomusa isolated from a charcoal burning pile.</title>
        <authorList>
            <person name="Boeer T."/>
            <person name="Rosenbaum F."/>
            <person name="Eysell L."/>
            <person name="Mueller V."/>
            <person name="Daniel R."/>
            <person name="Poehlein A."/>
        </authorList>
    </citation>
    <scope>NUCLEOTIDE SEQUENCE [LARGE SCALE GENOMIC DNA]</scope>
    <source>
        <strain evidence="6">DSM 3132</strain>
    </source>
</reference>
<evidence type="ECO:0000256" key="3">
    <source>
        <dbReference type="ARBA" id="ARBA00023163"/>
    </source>
</evidence>
<evidence type="ECO:0000256" key="1">
    <source>
        <dbReference type="ARBA" id="ARBA00023015"/>
    </source>
</evidence>
<keyword evidence="3" id="KW-0804">Transcription</keyword>
<gene>
    <name evidence="6" type="ORF">SPACI_016090</name>
</gene>
<organism evidence="6 7">
    <name type="scientific">Sporomusa acidovorans (strain ATCC 49682 / DSM 3132 / Mol)</name>
    <dbReference type="NCBI Taxonomy" id="1123286"/>
    <lineage>
        <taxon>Bacteria</taxon>
        <taxon>Bacillati</taxon>
        <taxon>Bacillota</taxon>
        <taxon>Negativicutes</taxon>
        <taxon>Selenomonadales</taxon>
        <taxon>Sporomusaceae</taxon>
        <taxon>Sporomusa</taxon>
    </lineage>
</organism>
<dbReference type="Proteomes" id="UP000216052">
    <property type="component" value="Chromosome"/>
</dbReference>
<dbReference type="InterPro" id="IPR001647">
    <property type="entry name" value="HTH_TetR"/>
</dbReference>
<keyword evidence="1" id="KW-0805">Transcription regulation</keyword>
<evidence type="ECO:0000256" key="4">
    <source>
        <dbReference type="PROSITE-ProRule" id="PRU00335"/>
    </source>
</evidence>
<dbReference type="PRINTS" id="PR00455">
    <property type="entry name" value="HTHTETR"/>
</dbReference>
<dbReference type="Gene3D" id="1.10.357.10">
    <property type="entry name" value="Tetracycline Repressor, domain 2"/>
    <property type="match status" value="1"/>
</dbReference>
<feature type="domain" description="HTH tetR-type" evidence="5">
    <location>
        <begin position="21"/>
        <end position="81"/>
    </location>
</feature>
<dbReference type="InterPro" id="IPR036271">
    <property type="entry name" value="Tet_transcr_reg_TetR-rel_C_sf"/>
</dbReference>
<dbReference type="PROSITE" id="PS50977">
    <property type="entry name" value="HTH_TETR_2"/>
    <property type="match status" value="1"/>
</dbReference>
<dbReference type="InterPro" id="IPR009057">
    <property type="entry name" value="Homeodomain-like_sf"/>
</dbReference>
<evidence type="ECO:0000256" key="2">
    <source>
        <dbReference type="ARBA" id="ARBA00023125"/>
    </source>
</evidence>
<dbReference type="EMBL" id="CP155571">
    <property type="protein sequence ID" value="XFO71575.1"/>
    <property type="molecule type" value="Genomic_DNA"/>
</dbReference>
<dbReference type="SUPFAM" id="SSF48498">
    <property type="entry name" value="Tetracyclin repressor-like, C-terminal domain"/>
    <property type="match status" value="1"/>
</dbReference>
<proteinExistence type="predicted"/>
<feature type="DNA-binding region" description="H-T-H motif" evidence="4">
    <location>
        <begin position="44"/>
        <end position="63"/>
    </location>
</feature>
<name>A0ABZ3J0H9_SPOA4</name>
<dbReference type="Pfam" id="PF00440">
    <property type="entry name" value="TetR_N"/>
    <property type="match status" value="1"/>
</dbReference>
<accession>A0ABZ3J0H9</accession>
<evidence type="ECO:0000259" key="5">
    <source>
        <dbReference type="PROSITE" id="PS50977"/>
    </source>
</evidence>
<keyword evidence="2 4" id="KW-0238">DNA-binding</keyword>
<keyword evidence="7" id="KW-1185">Reference proteome</keyword>
<dbReference type="SUPFAM" id="SSF46689">
    <property type="entry name" value="Homeodomain-like"/>
    <property type="match status" value="1"/>
</dbReference>
<dbReference type="PANTHER" id="PTHR30055:SF234">
    <property type="entry name" value="HTH-TYPE TRANSCRIPTIONAL REGULATOR BETI"/>
    <property type="match status" value="1"/>
</dbReference>
<protein>
    <recommendedName>
        <fullName evidence="5">HTH tetR-type domain-containing protein</fullName>
    </recommendedName>
</protein>
<evidence type="ECO:0000313" key="7">
    <source>
        <dbReference type="Proteomes" id="UP000216052"/>
    </source>
</evidence>
<dbReference type="RefSeq" id="WP_093796929.1">
    <property type="nucleotide sequence ID" value="NZ_CP155571.1"/>
</dbReference>
<sequence length="224" mass="24564">MDSKHPGIMITPKDQSHYHHGNLREALIQTALQILSIDGVAGLTLRKVAKAAGVSHAAPAHHFKDKTALVASVAAEGFRILSKELVAVANINQDFKEQLIQLVRTYVGFAQREVELFRLIFGPTAPDYREYPELYEAGIECWNTVVQLITTVMKDQKITNCEPDLLAFSIWAHTQGIASLIVNQAVIPPHLIPIKGAMLDKSIELLIDGLIAASQKSQKTPAGK</sequence>
<dbReference type="PANTHER" id="PTHR30055">
    <property type="entry name" value="HTH-TYPE TRANSCRIPTIONAL REGULATOR RUTR"/>
    <property type="match status" value="1"/>
</dbReference>